<reference evidence="3" key="1">
    <citation type="submission" date="2018-08" db="EMBL/GenBank/DDBJ databases">
        <title>The complete mitochondrial genome of Encyrtus infelix (Insecta: Hymenoptera:Encyrtidae).</title>
        <authorList>
            <person name="Xiong M."/>
            <person name="Zhang Y.-Z."/>
        </authorList>
    </citation>
    <scope>NUCLEOTIDE SEQUENCE</scope>
</reference>
<gene>
    <name evidence="2" type="primary">ND6</name>
</gene>
<feature type="transmembrane region" description="Helical" evidence="1">
    <location>
        <begin position="9"/>
        <end position="29"/>
    </location>
</feature>
<name>A0A411FRH7_9HYME</name>
<geneLocation type="mitochondrion" evidence="2"/>
<reference evidence="2" key="2">
    <citation type="journal article" date="2019" name="Mitochondrial DNA Part B Resour">
        <title>The complete mitochondrial genome of Encyrtus infelix (Hymenoptera: Encyrtidae).</title>
        <authorList>
            <person name="Xiong M."/>
            <person name="Zhou Q.-S."/>
            <person name="Zhang Y.-Z."/>
        </authorList>
    </citation>
    <scope>NUCLEOTIDE SEQUENCE</scope>
</reference>
<dbReference type="EMBL" id="MH574908">
    <property type="protein sequence ID" value="QBA96090.1"/>
    <property type="molecule type" value="Genomic_DNA"/>
</dbReference>
<keyword evidence="1" id="KW-0812">Transmembrane</keyword>
<dbReference type="EMBL" id="MH729198">
    <property type="protein sequence ID" value="QBA96103.1"/>
    <property type="molecule type" value="Genomic_DNA"/>
</dbReference>
<dbReference type="RefSeq" id="YP_009565388.1">
    <property type="nucleotide sequence ID" value="NC_041176.1"/>
</dbReference>
<evidence type="ECO:0000313" key="2">
    <source>
        <dbReference type="EMBL" id="QBA96090.1"/>
    </source>
</evidence>
<keyword evidence="1" id="KW-1133">Transmembrane helix</keyword>
<dbReference type="AlphaFoldDB" id="A0A411FRH7"/>
<sequence>MKLIMKIKIFIFMVMTSYMFSLMIILSLINSNPLMMNPLIMNMYFMLYSIFSSMKLSQSSNQPWGSIFTFLIMVGGLMILFMYFISFVSNIINEMNLFKFKILLSKMLISLMILTLMIMNIEKFLLWTNSYIEISTYNNMNKMNLLNFNSSIMYMYMYNKNYSLMLALLYLINALTLTVKMIMKKKNTLRKIN</sequence>
<feature type="transmembrane region" description="Helical" evidence="1">
    <location>
        <begin position="66"/>
        <end position="88"/>
    </location>
</feature>
<feature type="transmembrane region" description="Helical" evidence="1">
    <location>
        <begin position="164"/>
        <end position="183"/>
    </location>
</feature>
<accession>A0A411FRH7</accession>
<dbReference type="CTD" id="4541"/>
<evidence type="ECO:0000313" key="3">
    <source>
        <dbReference type="EMBL" id="QBA96103.1"/>
    </source>
</evidence>
<dbReference type="GeneID" id="39338961"/>
<keyword evidence="2" id="KW-0496">Mitochondrion</keyword>
<evidence type="ECO:0000256" key="1">
    <source>
        <dbReference type="SAM" id="Phobius"/>
    </source>
</evidence>
<keyword evidence="1" id="KW-0472">Membrane</keyword>
<proteinExistence type="predicted"/>
<feature type="transmembrane region" description="Helical" evidence="1">
    <location>
        <begin position="100"/>
        <end position="121"/>
    </location>
</feature>
<protein>
    <submittedName>
        <fullName evidence="2">NADH dehydrogenase subunit 6</fullName>
    </submittedName>
</protein>
<organism evidence="2">
    <name type="scientific">Encyrtus infelix</name>
    <dbReference type="NCBI Taxonomy" id="355422"/>
    <lineage>
        <taxon>Eukaryota</taxon>
        <taxon>Metazoa</taxon>
        <taxon>Ecdysozoa</taxon>
        <taxon>Arthropoda</taxon>
        <taxon>Hexapoda</taxon>
        <taxon>Insecta</taxon>
        <taxon>Pterygota</taxon>
        <taxon>Neoptera</taxon>
        <taxon>Endopterygota</taxon>
        <taxon>Hymenoptera</taxon>
        <taxon>Apocrita</taxon>
        <taxon>Proctotrupomorpha</taxon>
        <taxon>Chalcidoidea</taxon>
        <taxon>Encyrtidae</taxon>
        <taxon>Encyrtinae</taxon>
        <taxon>Encyrtus</taxon>
    </lineage>
</organism>